<accession>A0A164Y8L0</accession>
<gene>
    <name evidence="1" type="ORF">SISNIDRAFT_450395</name>
</gene>
<evidence type="ECO:0000313" key="2">
    <source>
        <dbReference type="Proteomes" id="UP000076722"/>
    </source>
</evidence>
<sequence>MLSVLLDAFDDWTTDMSSLCYSSVASPVLFTYVYLFLGLDLDDIDVDNKIDIYIY</sequence>
<evidence type="ECO:0000313" key="1">
    <source>
        <dbReference type="EMBL" id="KZS96688.1"/>
    </source>
</evidence>
<protein>
    <submittedName>
        <fullName evidence="1">Uncharacterized protein</fullName>
    </submittedName>
</protein>
<dbReference type="AlphaFoldDB" id="A0A164Y8L0"/>
<dbReference type="Proteomes" id="UP000076722">
    <property type="component" value="Unassembled WGS sequence"/>
</dbReference>
<feature type="non-terminal residue" evidence="1">
    <location>
        <position position="55"/>
    </location>
</feature>
<keyword evidence="2" id="KW-1185">Reference proteome</keyword>
<proteinExistence type="predicted"/>
<organism evidence="1 2">
    <name type="scientific">Sistotremastrum niveocremeum HHB9708</name>
    <dbReference type="NCBI Taxonomy" id="1314777"/>
    <lineage>
        <taxon>Eukaryota</taxon>
        <taxon>Fungi</taxon>
        <taxon>Dikarya</taxon>
        <taxon>Basidiomycota</taxon>
        <taxon>Agaricomycotina</taxon>
        <taxon>Agaricomycetes</taxon>
        <taxon>Sistotremastrales</taxon>
        <taxon>Sistotremastraceae</taxon>
        <taxon>Sertulicium</taxon>
        <taxon>Sertulicium niveocremeum</taxon>
    </lineage>
</organism>
<reference evidence="1 2" key="1">
    <citation type="journal article" date="2016" name="Mol. Biol. Evol.">
        <title>Comparative Genomics of Early-Diverging Mushroom-Forming Fungi Provides Insights into the Origins of Lignocellulose Decay Capabilities.</title>
        <authorList>
            <person name="Nagy L.G."/>
            <person name="Riley R."/>
            <person name="Tritt A."/>
            <person name="Adam C."/>
            <person name="Daum C."/>
            <person name="Floudas D."/>
            <person name="Sun H."/>
            <person name="Yadav J.S."/>
            <person name="Pangilinan J."/>
            <person name="Larsson K.H."/>
            <person name="Matsuura K."/>
            <person name="Barry K."/>
            <person name="Labutti K."/>
            <person name="Kuo R."/>
            <person name="Ohm R.A."/>
            <person name="Bhattacharya S.S."/>
            <person name="Shirouzu T."/>
            <person name="Yoshinaga Y."/>
            <person name="Martin F.M."/>
            <person name="Grigoriev I.V."/>
            <person name="Hibbett D.S."/>
        </authorList>
    </citation>
    <scope>NUCLEOTIDE SEQUENCE [LARGE SCALE GENOMIC DNA]</scope>
    <source>
        <strain evidence="1 2">HHB9708</strain>
    </source>
</reference>
<dbReference type="EMBL" id="KV419398">
    <property type="protein sequence ID" value="KZS96688.1"/>
    <property type="molecule type" value="Genomic_DNA"/>
</dbReference>
<name>A0A164Y8L0_9AGAM</name>